<dbReference type="RefSeq" id="WP_093711498.1">
    <property type="nucleotide sequence ID" value="NZ_FONG01000001.1"/>
</dbReference>
<dbReference type="InterPro" id="IPR057326">
    <property type="entry name" value="KR_dom"/>
</dbReference>
<dbReference type="PROSITE" id="PS00061">
    <property type="entry name" value="ADH_SHORT"/>
    <property type="match status" value="1"/>
</dbReference>
<dbReference type="InterPro" id="IPR036291">
    <property type="entry name" value="NAD(P)-bd_dom_sf"/>
</dbReference>
<name>A0A1I1XFX7_9ACTN</name>
<dbReference type="PRINTS" id="PR00080">
    <property type="entry name" value="SDRFAMILY"/>
</dbReference>
<dbReference type="PANTHER" id="PTHR42760:SF133">
    <property type="entry name" value="3-OXOACYL-[ACYL-CARRIER-PROTEIN] REDUCTASE"/>
    <property type="match status" value="1"/>
</dbReference>
<dbReference type="Pfam" id="PF13561">
    <property type="entry name" value="adh_short_C2"/>
    <property type="match status" value="1"/>
</dbReference>
<dbReference type="AlphaFoldDB" id="A0A1I1XFX7"/>
<comment type="similarity">
    <text evidence="1">Belongs to the short-chain dehydrogenases/reductases (SDR) family.</text>
</comment>
<dbReference type="Gene3D" id="3.40.50.720">
    <property type="entry name" value="NAD(P)-binding Rossmann-like Domain"/>
    <property type="match status" value="1"/>
</dbReference>
<dbReference type="InterPro" id="IPR020904">
    <property type="entry name" value="Sc_DH/Rdtase_CS"/>
</dbReference>
<dbReference type="STRING" id="380248.SAMN05216251_101362"/>
<evidence type="ECO:0000259" key="3">
    <source>
        <dbReference type="SMART" id="SM00822"/>
    </source>
</evidence>
<reference evidence="4 5" key="1">
    <citation type="submission" date="2016-10" db="EMBL/GenBank/DDBJ databases">
        <authorList>
            <person name="de Groot N.N."/>
        </authorList>
    </citation>
    <scope>NUCLEOTIDE SEQUENCE [LARGE SCALE GENOMIC DNA]</scope>
    <source>
        <strain evidence="4 5">CGMCC 4.3510</strain>
    </source>
</reference>
<dbReference type="InterPro" id="IPR002347">
    <property type="entry name" value="SDR_fam"/>
</dbReference>
<dbReference type="PRINTS" id="PR00081">
    <property type="entry name" value="GDHRDH"/>
</dbReference>
<dbReference type="SMART" id="SM00822">
    <property type="entry name" value="PKS_KR"/>
    <property type="match status" value="1"/>
</dbReference>
<evidence type="ECO:0000313" key="4">
    <source>
        <dbReference type="EMBL" id="SFE06275.1"/>
    </source>
</evidence>
<evidence type="ECO:0000256" key="1">
    <source>
        <dbReference type="ARBA" id="ARBA00006484"/>
    </source>
</evidence>
<dbReference type="GO" id="GO:0016616">
    <property type="term" value="F:oxidoreductase activity, acting on the CH-OH group of donors, NAD or NADP as acceptor"/>
    <property type="evidence" value="ECO:0007669"/>
    <property type="project" value="UniProtKB-ARBA"/>
</dbReference>
<feature type="domain" description="Ketoreductase" evidence="3">
    <location>
        <begin position="8"/>
        <end position="192"/>
    </location>
</feature>
<dbReference type="PANTHER" id="PTHR42760">
    <property type="entry name" value="SHORT-CHAIN DEHYDROGENASES/REDUCTASES FAMILY MEMBER"/>
    <property type="match status" value="1"/>
</dbReference>
<evidence type="ECO:0000313" key="5">
    <source>
        <dbReference type="Proteomes" id="UP000199323"/>
    </source>
</evidence>
<dbReference type="SUPFAM" id="SSF51735">
    <property type="entry name" value="NAD(P)-binding Rossmann-fold domains"/>
    <property type="match status" value="1"/>
</dbReference>
<dbReference type="Proteomes" id="UP000199323">
    <property type="component" value="Unassembled WGS sequence"/>
</dbReference>
<proteinExistence type="inferred from homology"/>
<dbReference type="EMBL" id="FONG01000001">
    <property type="protein sequence ID" value="SFE06275.1"/>
    <property type="molecule type" value="Genomic_DNA"/>
</dbReference>
<keyword evidence="5" id="KW-1185">Reference proteome</keyword>
<sequence length="255" mass="26592">MSVISTARAVVVTGAAGGIGSEIVDRFLANGDTVVATDLAQDALDAWRVRWDSAASGGRHPSLHTVAADISDEESVAALAGAARQHTDPVDVLINCAGIFPTVHFEQMTVELWREVLDVNLTGTYLVTRAFVPLLKGSSRGRIVNIGSGSALGGTPMQSAYVASKAGISGLTRTLARDLGDYGITVNLITPGLTLTPAAIASVPEPVRESQRLIRALKRHAVAEDIAGPVFFLASDDAAFVTGQTLNVDGGRHLL</sequence>
<protein>
    <submittedName>
        <fullName evidence="4">Pyridoxal 4-dehydrogenase</fullName>
    </submittedName>
</protein>
<dbReference type="FunFam" id="3.40.50.720:FF:000084">
    <property type="entry name" value="Short-chain dehydrogenase reductase"/>
    <property type="match status" value="1"/>
</dbReference>
<dbReference type="CDD" id="cd05233">
    <property type="entry name" value="SDR_c"/>
    <property type="match status" value="1"/>
</dbReference>
<gene>
    <name evidence="4" type="ORF">SAMN05216251_101362</name>
</gene>
<keyword evidence="2" id="KW-0560">Oxidoreductase</keyword>
<accession>A0A1I1XFX7</accession>
<dbReference type="OrthoDB" id="7064009at2"/>
<evidence type="ECO:0000256" key="2">
    <source>
        <dbReference type="ARBA" id="ARBA00023002"/>
    </source>
</evidence>
<organism evidence="4 5">
    <name type="scientific">Actinacidiphila alni</name>
    <dbReference type="NCBI Taxonomy" id="380248"/>
    <lineage>
        <taxon>Bacteria</taxon>
        <taxon>Bacillati</taxon>
        <taxon>Actinomycetota</taxon>
        <taxon>Actinomycetes</taxon>
        <taxon>Kitasatosporales</taxon>
        <taxon>Streptomycetaceae</taxon>
        <taxon>Actinacidiphila</taxon>
    </lineage>
</organism>